<dbReference type="STRING" id="153496.A0U89_04850"/>
<gene>
    <name evidence="1" type="ORF">A0U89_04850</name>
</gene>
<dbReference type="Proteomes" id="UP000179145">
    <property type="component" value="Chromosome"/>
</dbReference>
<organism evidence="1 2">
    <name type="scientific">Kozakia baliensis</name>
    <dbReference type="NCBI Taxonomy" id="153496"/>
    <lineage>
        <taxon>Bacteria</taxon>
        <taxon>Pseudomonadati</taxon>
        <taxon>Pseudomonadota</taxon>
        <taxon>Alphaproteobacteria</taxon>
        <taxon>Acetobacterales</taxon>
        <taxon>Acetobacteraceae</taxon>
        <taxon>Kozakia</taxon>
    </lineage>
</organism>
<dbReference type="Pfam" id="PF10082">
    <property type="entry name" value="BBP2_2"/>
    <property type="match status" value="1"/>
</dbReference>
<sequence>MPTDLGALALDRPIPYSVNTLILSDTLSTHGRVSFIPLAQAVNYNFTDLGGDNPYLNQSYRNRVVVDEGVTTRYEFAKGSMALLMLRGTEIKYLENQQQGEPIRDSTGFSIAGGYDFGLTGPIRFRVMGGYQVRYFSSNSLRSIQEPLVQATLVWVPTRLTTVKINVNHGIDDSAFENIVGFTYTTAGISVRHVLARNIILNGSLEYQLAQYGETPSFLQNTVLQQVGSRQKNLNFNVGAQWLLDRHVSLDLEYMFSNQRTIDSSTYGINTISLSARFAL</sequence>
<dbReference type="InterPro" id="IPR053724">
    <property type="entry name" value="OMP_A26_sf"/>
</dbReference>
<proteinExistence type="predicted"/>
<evidence type="ECO:0008006" key="3">
    <source>
        <dbReference type="Google" id="ProtNLM"/>
    </source>
</evidence>
<evidence type="ECO:0000313" key="1">
    <source>
        <dbReference type="EMBL" id="AOX16567.1"/>
    </source>
</evidence>
<dbReference type="AlphaFoldDB" id="A0A1D8USU1"/>
<reference evidence="1 2" key="1">
    <citation type="journal article" date="2016" name="Microb. Cell Fact.">
        <title>Dissection of exopolysaccharide biosynthesis in Kozakia baliensis.</title>
        <authorList>
            <person name="Brandt J.U."/>
            <person name="Jakob F."/>
            <person name="Behr J."/>
            <person name="Geissler A.J."/>
            <person name="Vogel R.F."/>
        </authorList>
    </citation>
    <scope>NUCLEOTIDE SEQUENCE [LARGE SCALE GENOMIC DNA]</scope>
    <source>
        <strain evidence="1 2">DSM 14400</strain>
    </source>
</reference>
<dbReference type="InterPro" id="IPR018759">
    <property type="entry name" value="BBP2_2"/>
</dbReference>
<name>A0A1D8USU1_9PROT</name>
<protein>
    <recommendedName>
        <fullName evidence="3">Outer membrane protein beta-barrel domain-containing protein</fullName>
    </recommendedName>
</protein>
<dbReference type="Gene3D" id="2.40.128.90">
    <property type="entry name" value="OMPT-like"/>
    <property type="match status" value="1"/>
</dbReference>
<dbReference type="KEGG" id="kba:A0U89_04850"/>
<dbReference type="EMBL" id="CP014674">
    <property type="protein sequence ID" value="AOX16567.1"/>
    <property type="molecule type" value="Genomic_DNA"/>
</dbReference>
<accession>A0A1D8USU1</accession>
<evidence type="ECO:0000313" key="2">
    <source>
        <dbReference type="Proteomes" id="UP000179145"/>
    </source>
</evidence>
<keyword evidence="2" id="KW-1185">Reference proteome</keyword>